<dbReference type="SUPFAM" id="SSF56024">
    <property type="entry name" value="Phospholipase D/nuclease"/>
    <property type="match status" value="2"/>
</dbReference>
<keyword evidence="4 7" id="KW-0378">Hydrolase</keyword>
<evidence type="ECO:0000259" key="9">
    <source>
        <dbReference type="PROSITE" id="PS50035"/>
    </source>
</evidence>
<dbReference type="GO" id="GO:0035091">
    <property type="term" value="F:phosphatidylinositol binding"/>
    <property type="evidence" value="ECO:0007669"/>
    <property type="project" value="InterPro"/>
</dbReference>
<dbReference type="InterPro" id="IPR036871">
    <property type="entry name" value="PX_dom_sf"/>
</dbReference>
<feature type="compositionally biased region" description="Basic and acidic residues" evidence="8">
    <location>
        <begin position="1742"/>
        <end position="1758"/>
    </location>
</feature>
<dbReference type="InterPro" id="IPR016555">
    <property type="entry name" value="PLipase_D_euk"/>
</dbReference>
<feature type="compositionally biased region" description="Polar residues" evidence="8">
    <location>
        <begin position="1700"/>
        <end position="1722"/>
    </location>
</feature>
<feature type="compositionally biased region" description="Basic and acidic residues" evidence="8">
    <location>
        <begin position="728"/>
        <end position="737"/>
    </location>
</feature>
<dbReference type="CDD" id="cd01254">
    <property type="entry name" value="PH_PLD"/>
    <property type="match status" value="1"/>
</dbReference>
<comment type="similarity">
    <text evidence="2 7">Belongs to the phospholipase D family.</text>
</comment>
<feature type="compositionally biased region" description="Basic and acidic residues" evidence="8">
    <location>
        <begin position="108"/>
        <end position="119"/>
    </location>
</feature>
<feature type="compositionally biased region" description="Basic and acidic residues" evidence="8">
    <location>
        <begin position="767"/>
        <end position="786"/>
    </location>
</feature>
<feature type="compositionally biased region" description="Basic and acidic residues" evidence="8">
    <location>
        <begin position="192"/>
        <end position="215"/>
    </location>
</feature>
<dbReference type="PIRSF" id="PIRSF009376">
    <property type="entry name" value="Phospholipase_D_euk"/>
    <property type="match status" value="1"/>
</dbReference>
<feature type="compositionally biased region" description="Basic and acidic residues" evidence="8">
    <location>
        <begin position="161"/>
        <end position="180"/>
    </location>
</feature>
<organism evidence="11 12">
    <name type="scientific">Ustilago trichophora</name>
    <dbReference type="NCBI Taxonomy" id="86804"/>
    <lineage>
        <taxon>Eukaryota</taxon>
        <taxon>Fungi</taxon>
        <taxon>Dikarya</taxon>
        <taxon>Basidiomycota</taxon>
        <taxon>Ustilaginomycotina</taxon>
        <taxon>Ustilaginomycetes</taxon>
        <taxon>Ustilaginales</taxon>
        <taxon>Ustilaginaceae</taxon>
        <taxon>Ustilago</taxon>
    </lineage>
</organism>
<gene>
    <name evidence="11" type="ORF">UTRI_00428_B</name>
</gene>
<feature type="domain" description="PX" evidence="10">
    <location>
        <begin position="496"/>
        <end position="635"/>
    </location>
</feature>
<dbReference type="PANTHER" id="PTHR18896:SF76">
    <property type="entry name" value="PHOSPHOLIPASE"/>
    <property type="match status" value="1"/>
</dbReference>
<keyword evidence="6" id="KW-0443">Lipid metabolism</keyword>
<evidence type="ECO:0000256" key="3">
    <source>
        <dbReference type="ARBA" id="ARBA00022737"/>
    </source>
</evidence>
<evidence type="ECO:0000256" key="6">
    <source>
        <dbReference type="ARBA" id="ARBA00023098"/>
    </source>
</evidence>
<dbReference type="Pfam" id="PF13091">
    <property type="entry name" value="PLDc_2"/>
    <property type="match status" value="1"/>
</dbReference>
<dbReference type="SMART" id="SM00233">
    <property type="entry name" value="PH"/>
    <property type="match status" value="1"/>
</dbReference>
<sequence>MSSGTSFADLAHQAWDTAAQATGLSAIGEYAFGESQDDAKSPTTLDQDQKPNGSASKTDHDDQHSGAHTPSHPEPYRGAPGNHPNDPDARINHPDAVNGPSDPSSNKSVREPKVEDHQKQTTSKKQPHLQHTEDDMGQSIIERALGDDGLTAQRQGTVYDKQLENEMDGSYKDVEKETKPETAAAELGQPIHSERNKSQEGHHGNKPELSDDAHQPHAANRGPSWASRPDDKQRAKIAKMKEEQAAGTWKRRFSSFGPSSEEQSPSTPKGKTPDENKEKSGGLFSVMFENSPARPALSIFSSSNAQRSGTHRSTANKDQNSDASSEGKGKHPETNEANNTNEPSRSSSRWAENSNKLRNAFEPPTPSAEAATHQSKPLQNDDEIPTPELSPDAQKLRAITKIMLGSGKDKEKEKDEASSPDAATASGSGGAHQAQTRWAQLKAKVRESQKSKREQQKSSAVGLDLAKELQTGILPVFLLKMAVERDESKRRRIPVLLNHLRLRVTDSVNPMHNTHAVFRIELEYGDGLVKWVIYRELRDFINLHAHYRAAALRGYLGRSIGGNSTESDVGLPSFPKMSLPYFNQLQRQGKTSRADFARAQRDALENYIIELIRRTMFRAEANRLCKFFEISALSVSLASRGGHQGKQGYLRILSRSSRKKDQKSMLTPARWAKAYEPKWFIVRESFIAIVNEPDSLQLYDVFLMDNEFKVERPKRLYKQTMHIAHGLTHSDDKKSPEIESSEQPDASNGAGAKEASYDQTALLTGGHFKDADPNKREEAHSDERHASSHTFYIRNAERKLKLVAKNERMMEQFIVSMQKMAARNIFGGTNRFESFAPIRLNVSAQWLADGRDYYWNLSKALMMAKDRVFIHDWWLSPELYLRRPGHPKWRLDNVLKKKAEEGVKIFVIIYNEVSNNFTPTDSNYTKQRLIGLHRNIFVQRSPSHFQTGTFYWAHHEKLCVIDETIAFMGGLDLCFGRYDTPAHVLVDDALYHKREGESEADYGLSNANGYLGPVKDGREAHIWPGQDYANERVMEWHTLSKPAEDLFARDKFPRMPWHDVGLQLVGQPARDLCRHFIQRWNFLLRIKNHTRQMPFLVPPPDFTPEELQKYGLTGTCEVQICRSAGPWSLGTTNKVEHSIQNAYLKSIQMSDHFVYIENQFFVTSTVMEGNKIENKIGEALVSRIIRAHREGTPWRAIIVIPLIPGFPMPIDHPDASSVRLIVDLQNRSISRGEHSIFGKLRREGIDPEQYISFFSLRTWGKLRGGQLTTEQIYLHDKIMIVDDRLAIIGSANINERSQRGDRDSELASVIRDHDMIDSYMGGRPYKVGRFAHTLRMRLMREHLGVDVDELEANERRDGEARGSVNGHEGSAGGASVYSDGPGQADTDDEWDPDHEQSHGGLKGRGDTESSPADLVETPTNRQILKDKASSLTDRGNGTTSTVRRQIKETITRGKDKAEVDEAAEQAASESANHNERYQAAREERVELALRGEDTHKFVDGKYDNTMEPTLEEKLLMEDGHAVNGRSANASEGEAKRSGHGVGRASMDHRQLLGSLSSSSLGPERETEMLHRSGQRQRFLSESSGIDDVRRKIAGRMSNDLWNLPAASLEIDPFRFQDPVDDSFYVDYWLTCAVHNTQIFRKVFKCVPDDTVTTWAEYKAFGAWADRLARSGKFGAKESRGERDAQAHSVPGASVGGPVGQMSTRESTSDGNKQDDSQAQAQVPPTLRDAPSPGQNGAGTGAGKDKDAKKEKEVEGFSNRELEQMEALLEECRGSLVLHPTRFLEAEDHSNNFLFAMDRINPLLIYD</sequence>
<dbReference type="GO" id="GO:0009395">
    <property type="term" value="P:phospholipid catabolic process"/>
    <property type="evidence" value="ECO:0007669"/>
    <property type="project" value="TreeGrafter"/>
</dbReference>
<accession>A0A5C3DP80</accession>
<feature type="compositionally biased region" description="Basic and acidic residues" evidence="8">
    <location>
        <begin position="325"/>
        <end position="334"/>
    </location>
</feature>
<feature type="region of interest" description="Disordered" evidence="8">
    <location>
        <begin position="1554"/>
        <end position="1580"/>
    </location>
</feature>
<dbReference type="Pfam" id="PF00614">
    <property type="entry name" value="PLDc"/>
    <property type="match status" value="1"/>
</dbReference>
<dbReference type="Proteomes" id="UP000324022">
    <property type="component" value="Unassembled WGS sequence"/>
</dbReference>
<dbReference type="SUPFAM" id="SSF64268">
    <property type="entry name" value="PX domain"/>
    <property type="match status" value="1"/>
</dbReference>
<dbReference type="FunFam" id="3.30.870.10:FF:000011">
    <property type="entry name" value="Phospholipase"/>
    <property type="match status" value="1"/>
</dbReference>
<dbReference type="OrthoDB" id="14911at2759"/>
<evidence type="ECO:0000313" key="11">
    <source>
        <dbReference type="EMBL" id="SPO20034.1"/>
    </source>
</evidence>
<dbReference type="PROSITE" id="PS50035">
    <property type="entry name" value="PLD"/>
    <property type="match status" value="2"/>
</dbReference>
<dbReference type="GO" id="GO:0004630">
    <property type="term" value="F:phospholipase D activity"/>
    <property type="evidence" value="ECO:0007669"/>
    <property type="project" value="UniProtKB-EC"/>
</dbReference>
<feature type="compositionally biased region" description="Polar residues" evidence="8">
    <location>
        <begin position="343"/>
        <end position="357"/>
    </location>
</feature>
<comment type="catalytic activity">
    <reaction evidence="1 7">
        <text>a 1,2-diacyl-sn-glycero-3-phosphocholine + H2O = a 1,2-diacyl-sn-glycero-3-phosphate + choline + H(+)</text>
        <dbReference type="Rhea" id="RHEA:14445"/>
        <dbReference type="ChEBI" id="CHEBI:15354"/>
        <dbReference type="ChEBI" id="CHEBI:15377"/>
        <dbReference type="ChEBI" id="CHEBI:15378"/>
        <dbReference type="ChEBI" id="CHEBI:57643"/>
        <dbReference type="ChEBI" id="CHEBI:58608"/>
        <dbReference type="EC" id="3.1.4.4"/>
    </reaction>
</comment>
<feature type="domain" description="PLD phosphodiesterase" evidence="9">
    <location>
        <begin position="1270"/>
        <end position="1297"/>
    </location>
</feature>
<dbReference type="CDD" id="cd06093">
    <property type="entry name" value="PX_domain"/>
    <property type="match status" value="1"/>
</dbReference>
<protein>
    <recommendedName>
        <fullName evidence="7">Phospholipase</fullName>
        <ecNumber evidence="7">3.1.4.4</ecNumber>
    </recommendedName>
</protein>
<feature type="compositionally biased region" description="Basic and acidic residues" evidence="8">
    <location>
        <begin position="407"/>
        <end position="417"/>
    </location>
</feature>
<dbReference type="SMART" id="SM00312">
    <property type="entry name" value="PX"/>
    <property type="match status" value="1"/>
</dbReference>
<dbReference type="FunFam" id="3.30.1520.10:FF:000051">
    <property type="entry name" value="Phospholipase"/>
    <property type="match status" value="1"/>
</dbReference>
<dbReference type="InterPro" id="IPR025202">
    <property type="entry name" value="PLD-like_dom"/>
</dbReference>
<evidence type="ECO:0000256" key="1">
    <source>
        <dbReference type="ARBA" id="ARBA00000798"/>
    </source>
</evidence>
<dbReference type="InterPro" id="IPR001736">
    <property type="entry name" value="PLipase_D/transphosphatidylase"/>
</dbReference>
<dbReference type="EC" id="3.1.4.4" evidence="7"/>
<dbReference type="Gene3D" id="3.30.1520.10">
    <property type="entry name" value="Phox-like domain"/>
    <property type="match status" value="1"/>
</dbReference>
<dbReference type="InterPro" id="IPR001683">
    <property type="entry name" value="PX_dom"/>
</dbReference>
<dbReference type="InterPro" id="IPR001849">
    <property type="entry name" value="PH_domain"/>
</dbReference>
<evidence type="ECO:0000256" key="5">
    <source>
        <dbReference type="ARBA" id="ARBA00022963"/>
    </source>
</evidence>
<dbReference type="InterPro" id="IPR015679">
    <property type="entry name" value="PLipase_D_fam"/>
</dbReference>
<keyword evidence="5 7" id="KW-0442">Lipid degradation</keyword>
<feature type="compositionally biased region" description="Basic and acidic residues" evidence="8">
    <location>
        <begin position="228"/>
        <end position="244"/>
    </location>
</feature>
<dbReference type="PANTHER" id="PTHR18896">
    <property type="entry name" value="PHOSPHOLIPASE D"/>
    <property type="match status" value="1"/>
</dbReference>
<keyword evidence="12" id="KW-1185">Reference proteome</keyword>
<feature type="compositionally biased region" description="Polar residues" evidence="8">
    <location>
        <begin position="256"/>
        <end position="269"/>
    </location>
</feature>
<feature type="compositionally biased region" description="Polar residues" evidence="8">
    <location>
        <begin position="299"/>
        <end position="324"/>
    </location>
</feature>
<evidence type="ECO:0000256" key="4">
    <source>
        <dbReference type="ARBA" id="ARBA00022801"/>
    </source>
</evidence>
<feature type="region of interest" description="Disordered" evidence="8">
    <location>
        <begin position="727"/>
        <end position="788"/>
    </location>
</feature>
<evidence type="ECO:0000256" key="7">
    <source>
        <dbReference type="PIRNR" id="PIRNR009376"/>
    </source>
</evidence>
<feature type="compositionally biased region" description="Polar residues" evidence="8">
    <location>
        <begin position="41"/>
        <end position="56"/>
    </location>
</feature>
<feature type="region of interest" description="Disordered" evidence="8">
    <location>
        <begin position="1350"/>
        <end position="1477"/>
    </location>
</feature>
<reference evidence="11 12" key="1">
    <citation type="submission" date="2018-03" db="EMBL/GenBank/DDBJ databases">
        <authorList>
            <person name="Guldener U."/>
        </authorList>
    </citation>
    <scope>NUCLEOTIDE SEQUENCE [LARGE SCALE GENOMIC DNA]</scope>
    <source>
        <strain evidence="11 12">NBRC100155</strain>
    </source>
</reference>
<feature type="compositionally biased region" description="Basic and acidic residues" evidence="8">
    <location>
        <begin position="1674"/>
        <end position="1685"/>
    </location>
</feature>
<feature type="region of interest" description="Disordered" evidence="8">
    <location>
        <begin position="1674"/>
        <end position="1758"/>
    </location>
</feature>
<dbReference type="EMBL" id="OOIN01000001">
    <property type="protein sequence ID" value="SPO20034.1"/>
    <property type="molecule type" value="Genomic_DNA"/>
</dbReference>
<proteinExistence type="inferred from homology"/>
<evidence type="ECO:0000256" key="8">
    <source>
        <dbReference type="SAM" id="MobiDB-lite"/>
    </source>
</evidence>
<dbReference type="CDD" id="cd09138">
    <property type="entry name" value="PLDc_vPLD1_2_yPLD_like_1"/>
    <property type="match status" value="1"/>
</dbReference>
<evidence type="ECO:0000259" key="10">
    <source>
        <dbReference type="PROSITE" id="PS50195"/>
    </source>
</evidence>
<feature type="compositionally biased region" description="Basic and acidic residues" evidence="8">
    <location>
        <begin position="1393"/>
        <end position="1407"/>
    </location>
</feature>
<evidence type="ECO:0000256" key="2">
    <source>
        <dbReference type="ARBA" id="ARBA00008664"/>
    </source>
</evidence>
<feature type="compositionally biased region" description="Basic and acidic residues" evidence="8">
    <location>
        <begin position="1445"/>
        <end position="1459"/>
    </location>
</feature>
<dbReference type="PROSITE" id="PS50195">
    <property type="entry name" value="PX"/>
    <property type="match status" value="1"/>
</dbReference>
<dbReference type="CDD" id="cd09141">
    <property type="entry name" value="PLDc_vPLD1_2_yPLD_like_2"/>
    <property type="match status" value="1"/>
</dbReference>
<evidence type="ECO:0000313" key="12">
    <source>
        <dbReference type="Proteomes" id="UP000324022"/>
    </source>
</evidence>
<feature type="region of interest" description="Disordered" evidence="8">
    <location>
        <begin position="33"/>
        <end position="461"/>
    </location>
</feature>
<dbReference type="Gene3D" id="3.30.870.10">
    <property type="entry name" value="Endonuclease Chain A"/>
    <property type="match status" value="2"/>
</dbReference>
<feature type="compositionally biased region" description="Polar residues" evidence="8">
    <location>
        <begin position="1429"/>
        <end position="1443"/>
    </location>
</feature>
<dbReference type="SMART" id="SM00155">
    <property type="entry name" value="PLDc"/>
    <property type="match status" value="2"/>
</dbReference>
<feature type="domain" description="PLD phosphodiesterase" evidence="9">
    <location>
        <begin position="950"/>
        <end position="977"/>
    </location>
</feature>
<feature type="region of interest" description="Disordered" evidence="8">
    <location>
        <begin position="1524"/>
        <end position="1543"/>
    </location>
</feature>
<name>A0A5C3DP80_9BASI</name>
<keyword evidence="3" id="KW-0677">Repeat</keyword>
<feature type="compositionally biased region" description="Basic and acidic residues" evidence="8">
    <location>
        <begin position="271"/>
        <end position="280"/>
    </location>
</feature>
<feature type="compositionally biased region" description="Basic and acidic residues" evidence="8">
    <location>
        <begin position="444"/>
        <end position="456"/>
    </location>
</feature>